<dbReference type="HOGENOM" id="CLU_2979258_0_0_1"/>
<reference evidence="1 2" key="1">
    <citation type="journal article" date="2013" name="BMC Genomics">
        <title>Genomics-driven discovery of the pneumocandin biosynthetic gene cluster in the fungus Glarea lozoyensis.</title>
        <authorList>
            <person name="Chen L."/>
            <person name="Yue Q."/>
            <person name="Zhang X."/>
            <person name="Xiang M."/>
            <person name="Wang C."/>
            <person name="Li S."/>
            <person name="Che Y."/>
            <person name="Ortiz-Lopez F.J."/>
            <person name="Bills G.F."/>
            <person name="Liu X."/>
            <person name="An Z."/>
        </authorList>
    </citation>
    <scope>NUCLEOTIDE SEQUENCE [LARGE SCALE GENOMIC DNA]</scope>
    <source>
        <strain evidence="2">ATCC 20868 / MF5171</strain>
    </source>
</reference>
<proteinExistence type="predicted"/>
<dbReference type="GeneID" id="19468284"/>
<name>S3EFV5_GLAL2</name>
<organism evidence="1 2">
    <name type="scientific">Glarea lozoyensis (strain ATCC 20868 / MF5171)</name>
    <dbReference type="NCBI Taxonomy" id="1116229"/>
    <lineage>
        <taxon>Eukaryota</taxon>
        <taxon>Fungi</taxon>
        <taxon>Dikarya</taxon>
        <taxon>Ascomycota</taxon>
        <taxon>Pezizomycotina</taxon>
        <taxon>Leotiomycetes</taxon>
        <taxon>Helotiales</taxon>
        <taxon>Helotiaceae</taxon>
        <taxon>Glarea</taxon>
    </lineage>
</organism>
<protein>
    <submittedName>
        <fullName evidence="1">Uncharacterized protein</fullName>
    </submittedName>
</protein>
<dbReference type="EMBL" id="KE145352">
    <property type="protein sequence ID" value="EPE37073.1"/>
    <property type="molecule type" value="Genomic_DNA"/>
</dbReference>
<evidence type="ECO:0000313" key="1">
    <source>
        <dbReference type="EMBL" id="EPE37073.1"/>
    </source>
</evidence>
<dbReference type="AlphaFoldDB" id="S3EFV5"/>
<gene>
    <name evidence="1" type="ORF">GLAREA_09236</name>
</gene>
<dbReference type="RefSeq" id="XP_008076388.1">
    <property type="nucleotide sequence ID" value="XM_008078197.1"/>
</dbReference>
<dbReference type="KEGG" id="glz:GLAREA_09236"/>
<accession>S3EFV5</accession>
<keyword evidence="2" id="KW-1185">Reference proteome</keyword>
<evidence type="ECO:0000313" key="2">
    <source>
        <dbReference type="Proteomes" id="UP000016922"/>
    </source>
</evidence>
<sequence length="58" mass="6260">MPETRHQSRRPGAAIKHLRCGARTKNRGRLKCTSGGVPYQSFPLANASGTAPSLDLLQ</sequence>
<dbReference type="Proteomes" id="UP000016922">
    <property type="component" value="Unassembled WGS sequence"/>
</dbReference>